<accession>A0A7S4VLW2</accession>
<name>A0A7S4VLW2_9STRA</name>
<dbReference type="InterPro" id="IPR004353">
    <property type="entry name" value="Mon1"/>
</dbReference>
<dbReference type="Pfam" id="PF19036">
    <property type="entry name" value="Fuz_longin_1"/>
    <property type="match status" value="1"/>
</dbReference>
<feature type="compositionally biased region" description="Basic and acidic residues" evidence="1">
    <location>
        <begin position="312"/>
        <end position="334"/>
    </location>
</feature>
<feature type="domain" description="FUZ/MON1/HPS1 second Longin" evidence="4">
    <location>
        <begin position="152"/>
        <end position="239"/>
    </location>
</feature>
<organism evidence="5">
    <name type="scientific">Ditylum brightwellii</name>
    <dbReference type="NCBI Taxonomy" id="49249"/>
    <lineage>
        <taxon>Eukaryota</taxon>
        <taxon>Sar</taxon>
        <taxon>Stramenopiles</taxon>
        <taxon>Ochrophyta</taxon>
        <taxon>Bacillariophyta</taxon>
        <taxon>Mediophyceae</taxon>
        <taxon>Lithodesmiophycidae</taxon>
        <taxon>Lithodesmiales</taxon>
        <taxon>Lithodesmiaceae</taxon>
        <taxon>Ditylum</taxon>
    </lineage>
</organism>
<gene>
    <name evidence="5" type="ORF">DBRI00130_LOCUS30928</name>
</gene>
<feature type="domain" description="FUZ/MON1/HPS1 first Longin" evidence="3">
    <location>
        <begin position="30"/>
        <end position="76"/>
    </location>
</feature>
<feature type="compositionally biased region" description="Low complexity" evidence="1">
    <location>
        <begin position="491"/>
        <end position="503"/>
    </location>
</feature>
<evidence type="ECO:0008006" key="6">
    <source>
        <dbReference type="Google" id="ProtNLM"/>
    </source>
</evidence>
<dbReference type="Pfam" id="PF19037">
    <property type="entry name" value="Fuz_longin_2"/>
    <property type="match status" value="1"/>
</dbReference>
<dbReference type="GO" id="GO:0006623">
    <property type="term" value="P:protein targeting to vacuole"/>
    <property type="evidence" value="ECO:0007669"/>
    <property type="project" value="InterPro"/>
</dbReference>
<feature type="compositionally biased region" description="Low complexity" evidence="1">
    <location>
        <begin position="517"/>
        <end position="527"/>
    </location>
</feature>
<feature type="region of interest" description="Disordered" evidence="1">
    <location>
        <begin position="308"/>
        <end position="357"/>
    </location>
</feature>
<evidence type="ECO:0000259" key="4">
    <source>
        <dbReference type="Pfam" id="PF19037"/>
    </source>
</evidence>
<evidence type="ECO:0000313" key="5">
    <source>
        <dbReference type="EMBL" id="CAE4637639.1"/>
    </source>
</evidence>
<dbReference type="PANTHER" id="PTHR13027">
    <property type="entry name" value="SAND PROTEIN-RELATED"/>
    <property type="match status" value="1"/>
</dbReference>
<feature type="signal peptide" evidence="2">
    <location>
        <begin position="1"/>
        <end position="19"/>
    </location>
</feature>
<dbReference type="EMBL" id="HBNS01039711">
    <property type="protein sequence ID" value="CAE4637639.1"/>
    <property type="molecule type" value="Transcribed_RNA"/>
</dbReference>
<feature type="chain" id="PRO_5030542832" description="Vacuolar fusion protein MON1 homolog" evidence="2">
    <location>
        <begin position="20"/>
        <end position="613"/>
    </location>
</feature>
<dbReference type="PANTHER" id="PTHR13027:SF7">
    <property type="entry name" value="VACUOLAR FUSION PROTEIN MON1 HOMOLOG"/>
    <property type="match status" value="1"/>
</dbReference>
<dbReference type="GO" id="GO:0016192">
    <property type="term" value="P:vesicle-mediated transport"/>
    <property type="evidence" value="ECO:0007669"/>
    <property type="project" value="InterPro"/>
</dbReference>
<feature type="region of interest" description="Disordered" evidence="1">
    <location>
        <begin position="489"/>
        <end position="529"/>
    </location>
</feature>
<evidence type="ECO:0000256" key="2">
    <source>
        <dbReference type="SAM" id="SignalP"/>
    </source>
</evidence>
<sequence length="613" mass="67567">MVFLSIGALTLVAISYLQKKEEECYNYDEYETEAYLKLQLEYIYGQIIFTLTDQVQSIFERSPNFDLRSMLGATDAVMRGLLDHAGPCGNGGGSFLTAGVEMVSPLPVAIRESASGIIVQAAYDLACISSSSPLLENKKRNKKSIDNKRTPLFAMLLVGNKLITLVQPNYRPHQLHPSDLHLILNFVNFQPGLISHNELWFPFCLPRFHSSAFLYAYTVCFDPSETKLSLVLVSADGSTEQFEYFRNLSKNIRREIGIPKEEQAVLKIDTRADFKRRSTILEKQGESVRNVMEAAALAFASDSLDLNEKEEEDGKYTDPKSDETSLKEEEKHEIQMMNQTTTEKSPQPPPPPTPKLIRTGDSLQRSALAMALKESLAPKIQDEFIRRYKDIASALHFVFRCDVVINNSPKTYHSGNIDDVNNVNASVIGNSNGNSKNGMLTQCLSPPLGFPFVDAKSKRRVWNAYQRLSLRLRLGSASSESTMDAFDMIVDDNGSSSAGTGDDASPEGGGGGGGDGSNNHNNNSSNPGLGGIGRHCPAQCLMESPPNVHGVSYALDGTELFIGLNGKDFELYATLPGTITPRNGSALCARLVRRLMLDERILFLANPPTWRNS</sequence>
<dbReference type="InterPro" id="IPR043972">
    <property type="entry name" value="FUZ/MON1/HPS1_longin_1"/>
</dbReference>
<evidence type="ECO:0000259" key="3">
    <source>
        <dbReference type="Pfam" id="PF19036"/>
    </source>
</evidence>
<feature type="compositionally biased region" description="Gly residues" evidence="1">
    <location>
        <begin position="507"/>
        <end position="516"/>
    </location>
</feature>
<proteinExistence type="predicted"/>
<keyword evidence="2" id="KW-0732">Signal</keyword>
<dbReference type="AlphaFoldDB" id="A0A7S4VLW2"/>
<dbReference type="PRINTS" id="PR01546">
    <property type="entry name" value="YEAST73DUF"/>
</dbReference>
<reference evidence="5" key="1">
    <citation type="submission" date="2021-01" db="EMBL/GenBank/DDBJ databases">
        <authorList>
            <person name="Corre E."/>
            <person name="Pelletier E."/>
            <person name="Niang G."/>
            <person name="Scheremetjew M."/>
            <person name="Finn R."/>
            <person name="Kale V."/>
            <person name="Holt S."/>
            <person name="Cochrane G."/>
            <person name="Meng A."/>
            <person name="Brown T."/>
            <person name="Cohen L."/>
        </authorList>
    </citation>
    <scope>NUCLEOTIDE SEQUENCE</scope>
    <source>
        <strain evidence="5">GSO104</strain>
    </source>
</reference>
<evidence type="ECO:0000256" key="1">
    <source>
        <dbReference type="SAM" id="MobiDB-lite"/>
    </source>
</evidence>
<dbReference type="InterPro" id="IPR043971">
    <property type="entry name" value="FUZ/MON1/HPS1_longin_2"/>
</dbReference>
<protein>
    <recommendedName>
        <fullName evidence="6">Vacuolar fusion protein MON1 homolog</fullName>
    </recommendedName>
</protein>